<dbReference type="InterPro" id="IPR001387">
    <property type="entry name" value="Cro/C1-type_HTH"/>
</dbReference>
<keyword evidence="3" id="KW-0804">Transcription</keyword>
<dbReference type="PROSITE" id="PS50932">
    <property type="entry name" value="HTH_LACI_2"/>
    <property type="match status" value="1"/>
</dbReference>
<dbReference type="Gene3D" id="3.40.50.2300">
    <property type="match status" value="2"/>
</dbReference>
<dbReference type="SUPFAM" id="SSF53822">
    <property type="entry name" value="Periplasmic binding protein-like I"/>
    <property type="match status" value="1"/>
</dbReference>
<keyword evidence="7" id="KW-1185">Reference proteome</keyword>
<sequence length="342" mass="37965">MKRPVTIKDIAKMLGISKSTVSRAIRGSEEINPETKKRIMDLVEELDYQPNAFARSLLKHRSNTIGVVIPAIENSFFANLISGVQHVAHSKGYNVMICQTNDSFDREVSDIRTLCRHQVDGIILSLSSETKSFDHLQSVIDKDIAFVMADRTTHKIEAPRILVNDRDGAYNATKHLIENGYRNIIHLAGPESLEIANLRAQGFSDAMEEAGSTDIDSKIFRCPFREEKARELTLELLKDGVKFDAVFAASDKIAVGAMMAIKEAGLYIPDDVALVGFTDLPMAKLLTPSLTTIQQPAQEMGRKAAELLLESIEDKESHDSSDYVMTTRLIQRESTKSKVGKA</sequence>
<reference evidence="6 7" key="1">
    <citation type="submission" date="2021-12" db="EMBL/GenBank/DDBJ databases">
        <title>Genome sequencing of bacteria with rrn-lacking chromosome and rrn-plasmid.</title>
        <authorList>
            <person name="Anda M."/>
            <person name="Iwasaki W."/>
        </authorList>
    </citation>
    <scope>NUCLEOTIDE SEQUENCE [LARGE SCALE GENOMIC DNA]</scope>
    <source>
        <strain evidence="6 7">DSM 100852</strain>
        <plasmid evidence="6 7">pFA3</plasmid>
    </source>
</reference>
<evidence type="ECO:0000313" key="7">
    <source>
        <dbReference type="Proteomes" id="UP001348817"/>
    </source>
</evidence>
<dbReference type="Gene3D" id="1.10.260.40">
    <property type="entry name" value="lambda repressor-like DNA-binding domains"/>
    <property type="match status" value="1"/>
</dbReference>
<dbReference type="CDD" id="cd01392">
    <property type="entry name" value="HTH_LacI"/>
    <property type="match status" value="1"/>
</dbReference>
<feature type="domain" description="HTH lacI-type" evidence="4">
    <location>
        <begin position="5"/>
        <end position="59"/>
    </location>
</feature>
<geneLocation type="plasmid" evidence="6 7">
    <name>pFA3</name>
</geneLocation>
<dbReference type="Proteomes" id="UP001348817">
    <property type="component" value="Plasmid pFA3"/>
</dbReference>
<dbReference type="GO" id="GO:0001216">
    <property type="term" value="F:DNA-binding transcription activator activity"/>
    <property type="evidence" value="ECO:0007669"/>
    <property type="project" value="InterPro"/>
</dbReference>
<organism evidence="6 7">
    <name type="scientific">Fulvitalea axinellae</name>
    <dbReference type="NCBI Taxonomy" id="1182444"/>
    <lineage>
        <taxon>Bacteria</taxon>
        <taxon>Pseudomonadati</taxon>
        <taxon>Bacteroidota</taxon>
        <taxon>Cytophagia</taxon>
        <taxon>Cytophagales</taxon>
        <taxon>Persicobacteraceae</taxon>
        <taxon>Fulvitalea</taxon>
    </lineage>
</organism>
<evidence type="ECO:0000259" key="5">
    <source>
        <dbReference type="PROSITE" id="PS50943"/>
    </source>
</evidence>
<dbReference type="PROSITE" id="PS00717">
    <property type="entry name" value="SIGMA54_1"/>
    <property type="match status" value="1"/>
</dbReference>
<proteinExistence type="predicted"/>
<dbReference type="Pfam" id="PF00356">
    <property type="entry name" value="LacI"/>
    <property type="match status" value="1"/>
</dbReference>
<dbReference type="InterPro" id="IPR010982">
    <property type="entry name" value="Lambda_DNA-bd_dom_sf"/>
</dbReference>
<evidence type="ECO:0000313" key="6">
    <source>
        <dbReference type="EMBL" id="BDD12145.1"/>
    </source>
</evidence>
<evidence type="ECO:0000256" key="3">
    <source>
        <dbReference type="ARBA" id="ARBA00023163"/>
    </source>
</evidence>
<dbReference type="GO" id="GO:0016987">
    <property type="term" value="F:sigma factor activity"/>
    <property type="evidence" value="ECO:0007669"/>
    <property type="project" value="InterPro"/>
</dbReference>
<evidence type="ECO:0000259" key="4">
    <source>
        <dbReference type="PROSITE" id="PS50932"/>
    </source>
</evidence>
<dbReference type="GO" id="GO:0000976">
    <property type="term" value="F:transcription cis-regulatory region binding"/>
    <property type="evidence" value="ECO:0007669"/>
    <property type="project" value="TreeGrafter"/>
</dbReference>
<dbReference type="PANTHER" id="PTHR30146:SF109">
    <property type="entry name" value="HTH-TYPE TRANSCRIPTIONAL REGULATOR GALS"/>
    <property type="match status" value="1"/>
</dbReference>
<protein>
    <submittedName>
        <fullName evidence="6">LacI family transcriptional regulator</fullName>
    </submittedName>
</protein>
<dbReference type="EMBL" id="AP025317">
    <property type="protein sequence ID" value="BDD12145.1"/>
    <property type="molecule type" value="Genomic_DNA"/>
</dbReference>
<dbReference type="Pfam" id="PF00532">
    <property type="entry name" value="Peripla_BP_1"/>
    <property type="match status" value="1"/>
</dbReference>
<dbReference type="SUPFAM" id="SSF47413">
    <property type="entry name" value="lambda repressor-like DNA-binding domains"/>
    <property type="match status" value="1"/>
</dbReference>
<feature type="domain" description="HTH cro/C1-type" evidence="5">
    <location>
        <begin position="6"/>
        <end position="49"/>
    </location>
</feature>
<dbReference type="InterPro" id="IPR028082">
    <property type="entry name" value="Peripla_BP_I"/>
</dbReference>
<evidence type="ECO:0000256" key="2">
    <source>
        <dbReference type="ARBA" id="ARBA00023125"/>
    </source>
</evidence>
<dbReference type="KEGG" id="fax:FUAX_45770"/>
<gene>
    <name evidence="6" type="ORF">FUAX_45770</name>
</gene>
<dbReference type="PANTHER" id="PTHR30146">
    <property type="entry name" value="LACI-RELATED TRANSCRIPTIONAL REPRESSOR"/>
    <property type="match status" value="1"/>
</dbReference>
<accession>A0AAU9DLS5</accession>
<evidence type="ECO:0000256" key="1">
    <source>
        <dbReference type="ARBA" id="ARBA00023015"/>
    </source>
</evidence>
<dbReference type="SMART" id="SM00354">
    <property type="entry name" value="HTH_LACI"/>
    <property type="match status" value="1"/>
</dbReference>
<name>A0AAU9DLS5_9BACT</name>
<keyword evidence="2" id="KW-0238">DNA-binding</keyword>
<dbReference type="AlphaFoldDB" id="A0AAU9DLS5"/>
<dbReference type="InterPro" id="IPR000843">
    <property type="entry name" value="HTH_LacI"/>
</dbReference>
<dbReference type="InterPro" id="IPR000394">
    <property type="entry name" value="RNA_pol_sigma_54"/>
</dbReference>
<dbReference type="CDD" id="cd06267">
    <property type="entry name" value="PBP1_LacI_sugar_binding-like"/>
    <property type="match status" value="1"/>
</dbReference>
<dbReference type="PROSITE" id="PS50943">
    <property type="entry name" value="HTH_CROC1"/>
    <property type="match status" value="1"/>
</dbReference>
<dbReference type="InterPro" id="IPR001761">
    <property type="entry name" value="Peripla_BP/Lac1_sug-bd_dom"/>
</dbReference>
<keyword evidence="6" id="KW-0614">Plasmid</keyword>
<keyword evidence="1" id="KW-0805">Transcription regulation</keyword>
<dbReference type="RefSeq" id="WP_338395500.1">
    <property type="nucleotide sequence ID" value="NZ_AP025317.1"/>
</dbReference>